<dbReference type="AlphaFoldDB" id="A0A4P9Y2H1"/>
<evidence type="ECO:0000313" key="11">
    <source>
        <dbReference type="Proteomes" id="UP000267251"/>
    </source>
</evidence>
<feature type="transmembrane region" description="Helical" evidence="9">
    <location>
        <begin position="28"/>
        <end position="47"/>
    </location>
</feature>
<organism evidence="10 11">
    <name type="scientific">Piptocephalis cylindrospora</name>
    <dbReference type="NCBI Taxonomy" id="1907219"/>
    <lineage>
        <taxon>Eukaryota</taxon>
        <taxon>Fungi</taxon>
        <taxon>Fungi incertae sedis</taxon>
        <taxon>Zoopagomycota</taxon>
        <taxon>Zoopagomycotina</taxon>
        <taxon>Zoopagomycetes</taxon>
        <taxon>Zoopagales</taxon>
        <taxon>Piptocephalidaceae</taxon>
        <taxon>Piptocephalis</taxon>
    </lineage>
</organism>
<dbReference type="InterPro" id="IPR007512">
    <property type="entry name" value="Mic10"/>
</dbReference>
<proteinExistence type="inferred from homology"/>
<sequence>MSGNHTLGRQTASEDLVAEKWDKAATQFITKTGAGIAGGIFLSVLLFRRRVWPVTLGAGFGIGAAYADCQRLFDPDRNLGKKQ</sequence>
<evidence type="ECO:0000256" key="1">
    <source>
        <dbReference type="ARBA" id="ARBA00002689"/>
    </source>
</evidence>
<dbReference type="EMBL" id="KZ988130">
    <property type="protein sequence ID" value="RKP13025.1"/>
    <property type="molecule type" value="Genomic_DNA"/>
</dbReference>
<evidence type="ECO:0000256" key="6">
    <source>
        <dbReference type="ARBA" id="ARBA00022989"/>
    </source>
</evidence>
<dbReference type="GO" id="GO:0061617">
    <property type="term" value="C:MICOS complex"/>
    <property type="evidence" value="ECO:0007669"/>
    <property type="project" value="UniProtKB-UniRule"/>
</dbReference>
<evidence type="ECO:0000256" key="7">
    <source>
        <dbReference type="ARBA" id="ARBA00023128"/>
    </source>
</evidence>
<dbReference type="PANTHER" id="PTHR21304:SF0">
    <property type="entry name" value="MICOS COMPLEX SUBUNIT MIC10"/>
    <property type="match status" value="1"/>
</dbReference>
<keyword evidence="4 9" id="KW-0812">Transmembrane</keyword>
<evidence type="ECO:0000256" key="4">
    <source>
        <dbReference type="ARBA" id="ARBA00022692"/>
    </source>
</evidence>
<evidence type="ECO:0000256" key="3">
    <source>
        <dbReference type="ARBA" id="ARBA00006792"/>
    </source>
</evidence>
<keyword evidence="8 9" id="KW-0472">Membrane</keyword>
<comment type="similarity">
    <text evidence="3 9">Belongs to the MICOS complex subunit Mic10 family.</text>
</comment>
<comment type="subcellular location">
    <subcellularLocation>
        <location evidence="2 9">Mitochondrion inner membrane</location>
        <topology evidence="2 9">Single-pass membrane protein</topology>
    </subcellularLocation>
</comment>
<evidence type="ECO:0000256" key="9">
    <source>
        <dbReference type="RuleBase" id="RU363011"/>
    </source>
</evidence>
<comment type="subunit">
    <text evidence="9">Component of the mitochondrial contact site and cristae organizing system (MICOS) complex.</text>
</comment>
<evidence type="ECO:0000256" key="5">
    <source>
        <dbReference type="ARBA" id="ARBA00022792"/>
    </source>
</evidence>
<accession>A0A4P9Y2H1</accession>
<evidence type="ECO:0000256" key="8">
    <source>
        <dbReference type="ARBA" id="ARBA00023136"/>
    </source>
</evidence>
<keyword evidence="5 9" id="KW-0999">Mitochondrion inner membrane</keyword>
<reference evidence="11" key="1">
    <citation type="journal article" date="2018" name="Nat. Microbiol.">
        <title>Leveraging single-cell genomics to expand the fungal tree of life.</title>
        <authorList>
            <person name="Ahrendt S.R."/>
            <person name="Quandt C.A."/>
            <person name="Ciobanu D."/>
            <person name="Clum A."/>
            <person name="Salamov A."/>
            <person name="Andreopoulos B."/>
            <person name="Cheng J.F."/>
            <person name="Woyke T."/>
            <person name="Pelin A."/>
            <person name="Henrissat B."/>
            <person name="Reynolds N.K."/>
            <person name="Benny G.L."/>
            <person name="Smith M.E."/>
            <person name="James T.Y."/>
            <person name="Grigoriev I.V."/>
        </authorList>
    </citation>
    <scope>NUCLEOTIDE SEQUENCE [LARGE SCALE GENOMIC DNA]</scope>
</reference>
<keyword evidence="11" id="KW-1185">Reference proteome</keyword>
<keyword evidence="7 9" id="KW-0496">Mitochondrion</keyword>
<comment type="function">
    <text evidence="1 9">Component of the MICOS complex, a large protein complex of the mitochondrial inner membrane that plays crucial roles in the maintenance of crista junctions, inner membrane architecture, and formation of contact sites to the outer membrane.</text>
</comment>
<name>A0A4P9Y2H1_9FUNG</name>
<keyword evidence="6 9" id="KW-1133">Transmembrane helix</keyword>
<dbReference type="OrthoDB" id="1916310at2759"/>
<protein>
    <recommendedName>
        <fullName evidence="9">MICOS complex subunit MIC10</fullName>
    </recommendedName>
</protein>
<dbReference type="Pfam" id="PF04418">
    <property type="entry name" value="DUF543"/>
    <property type="match status" value="1"/>
</dbReference>
<dbReference type="PANTHER" id="PTHR21304">
    <property type="entry name" value="MICOS COMPLEX SUBUNIT MIC10"/>
    <property type="match status" value="1"/>
</dbReference>
<evidence type="ECO:0000256" key="2">
    <source>
        <dbReference type="ARBA" id="ARBA00004434"/>
    </source>
</evidence>
<evidence type="ECO:0000313" key="10">
    <source>
        <dbReference type="EMBL" id="RKP13025.1"/>
    </source>
</evidence>
<dbReference type="Proteomes" id="UP000267251">
    <property type="component" value="Unassembled WGS sequence"/>
</dbReference>
<gene>
    <name evidence="10" type="ORF">BJ684DRAFT_20462</name>
</gene>